<dbReference type="Proteomes" id="UP000814353">
    <property type="component" value="Unassembled WGS sequence"/>
</dbReference>
<evidence type="ECO:0000313" key="2">
    <source>
        <dbReference type="EMBL" id="MCG6663613.1"/>
    </source>
</evidence>
<organism evidence="1 3">
    <name type="scientific">Billgrantia kenyensis</name>
    <dbReference type="NCBI Taxonomy" id="321266"/>
    <lineage>
        <taxon>Bacteria</taxon>
        <taxon>Pseudomonadati</taxon>
        <taxon>Pseudomonadota</taxon>
        <taxon>Gammaproteobacteria</taxon>
        <taxon>Oceanospirillales</taxon>
        <taxon>Halomonadaceae</taxon>
        <taxon>Billgrantia</taxon>
    </lineage>
</organism>
<reference evidence="1 3" key="2">
    <citation type="submission" date="2020-07" db="EMBL/GenBank/DDBJ databases">
        <title>Identification of Halomonas strains.</title>
        <authorList>
            <person name="Xiao Z."/>
            <person name="Shen J."/>
        </authorList>
    </citation>
    <scope>NUCLEOTIDE SEQUENCE [LARGE SCALE GENOMIC DNA]</scope>
    <source>
        <strain evidence="1 3">DSM 17331</strain>
    </source>
</reference>
<protein>
    <submittedName>
        <fullName evidence="1">DUF1571 domain-containing protein</fullName>
    </submittedName>
</protein>
<evidence type="ECO:0000313" key="4">
    <source>
        <dbReference type="Proteomes" id="UP000814353"/>
    </source>
</evidence>
<dbReference type="Proteomes" id="UP000518091">
    <property type="component" value="Unassembled WGS sequence"/>
</dbReference>
<comment type="caution">
    <text evidence="1">The sequence shown here is derived from an EMBL/GenBank/DDBJ whole genome shotgun (WGS) entry which is preliminary data.</text>
</comment>
<dbReference type="EMBL" id="JACEFT010000033">
    <property type="protein sequence ID" value="MBA2780788.1"/>
    <property type="molecule type" value="Genomic_DNA"/>
</dbReference>
<accession>A0A7W0AF33</accession>
<evidence type="ECO:0000313" key="3">
    <source>
        <dbReference type="Proteomes" id="UP000518091"/>
    </source>
</evidence>
<sequence length="207" mass="23142">MLHLLMVAMSDSAGQDPIAAALARIDALSGYRLTLRSQGSGGEEVIRYSYQRPGNVRMDLEAPYRGAVLIYRPDTGYVKLWPFGSPGKRRGISLRPTNRMVRSSRGHRVDQSDIGTLLRNVQQLQRHGVTRELGASELDGKAVQHIVVEAEPGRSIHEVARYDLWLDDETLFPSRVISYGRRGERLESVRLEGVSLEPSFAPDDFDP</sequence>
<name>A0A7W0AF33_9GAMM</name>
<proteinExistence type="predicted"/>
<gene>
    <name evidence="1" type="ORF">H1D44_18015</name>
    <name evidence="2" type="ORF">HOP48_18940</name>
</gene>
<dbReference type="AlphaFoldDB" id="A0A7W0AF33"/>
<keyword evidence="4" id="KW-1185">Reference proteome</keyword>
<dbReference type="EMBL" id="JABFUB010000026">
    <property type="protein sequence ID" value="MCG6663613.1"/>
    <property type="molecule type" value="Genomic_DNA"/>
</dbReference>
<dbReference type="Gene3D" id="2.50.20.10">
    <property type="entry name" value="Lipoprotein localisation LolA/LolB/LppX"/>
    <property type="match status" value="1"/>
</dbReference>
<reference evidence="2 4" key="1">
    <citation type="submission" date="2020-05" db="EMBL/GenBank/DDBJ databases">
        <title>Comparative genomic analysis of denitrifying bacteria from Halomonas genus.</title>
        <authorList>
            <person name="Wang L."/>
            <person name="Shao Z."/>
        </authorList>
    </citation>
    <scope>NUCLEOTIDE SEQUENCE [LARGE SCALE GENOMIC DNA]</scope>
    <source>
        <strain evidence="2 4">DSM 17331</strain>
    </source>
</reference>
<dbReference type="RefSeq" id="WP_181516580.1">
    <property type="nucleotide sequence ID" value="NZ_JABFUB010000026.1"/>
</dbReference>
<evidence type="ECO:0000313" key="1">
    <source>
        <dbReference type="EMBL" id="MBA2780788.1"/>
    </source>
</evidence>